<evidence type="ECO:0000313" key="2">
    <source>
        <dbReference type="Proteomes" id="UP001499930"/>
    </source>
</evidence>
<reference evidence="2" key="1">
    <citation type="journal article" date="2019" name="Int. J. Syst. Evol. Microbiol.">
        <title>The Global Catalogue of Microorganisms (GCM) 10K type strain sequencing project: providing services to taxonomists for standard genome sequencing and annotation.</title>
        <authorList>
            <consortium name="The Broad Institute Genomics Platform"/>
            <consortium name="The Broad Institute Genome Sequencing Center for Infectious Disease"/>
            <person name="Wu L."/>
            <person name="Ma J."/>
        </authorList>
    </citation>
    <scope>NUCLEOTIDE SEQUENCE [LARGE SCALE GENOMIC DNA]</scope>
    <source>
        <strain evidence="2">JCM 3106</strain>
    </source>
</reference>
<comment type="caution">
    <text evidence="1">The sequence shown here is derived from an EMBL/GenBank/DDBJ whole genome shotgun (WGS) entry which is preliminary data.</text>
</comment>
<keyword evidence="2" id="KW-1185">Reference proteome</keyword>
<dbReference type="EMBL" id="BAAAWD010000018">
    <property type="protein sequence ID" value="GAA3029094.1"/>
    <property type="molecule type" value="Genomic_DNA"/>
</dbReference>
<sequence>MVRLYLRPDWATPFTATQPEDDAAFTPRDVVTTVRVVALSAPRRLAVPDGRGSGWSVWSLR</sequence>
<proteinExistence type="predicted"/>
<evidence type="ECO:0000313" key="1">
    <source>
        <dbReference type="EMBL" id="GAA3029094.1"/>
    </source>
</evidence>
<organism evidence="1 2">
    <name type="scientific">Streptosporangium longisporum</name>
    <dbReference type="NCBI Taxonomy" id="46187"/>
    <lineage>
        <taxon>Bacteria</taxon>
        <taxon>Bacillati</taxon>
        <taxon>Actinomycetota</taxon>
        <taxon>Actinomycetes</taxon>
        <taxon>Streptosporangiales</taxon>
        <taxon>Streptosporangiaceae</taxon>
        <taxon>Streptosporangium</taxon>
    </lineage>
</organism>
<accession>A0ABP6L3V3</accession>
<name>A0ABP6L3V3_9ACTN</name>
<gene>
    <name evidence="1" type="ORF">GCM10017559_64500</name>
</gene>
<dbReference type="Proteomes" id="UP001499930">
    <property type="component" value="Unassembled WGS sequence"/>
</dbReference>
<protein>
    <submittedName>
        <fullName evidence="1">Uncharacterized protein</fullName>
    </submittedName>
</protein>